<evidence type="ECO:0000313" key="2">
    <source>
        <dbReference type="EMBL" id="MBB4752611.1"/>
    </source>
</evidence>
<evidence type="ECO:0000313" key="3">
    <source>
        <dbReference type="Proteomes" id="UP000590511"/>
    </source>
</evidence>
<dbReference type="EMBL" id="JACHNC010000001">
    <property type="protein sequence ID" value="MBB4752611.1"/>
    <property type="molecule type" value="Genomic_DNA"/>
</dbReference>
<sequence length="285" mass="31227">MRAEPTVLRLGDQVVAEYAWRPDLPGTTSPRPYLHPVRTMAGTVVTALRPVSHLHHLGVSIAVADIDGHNFWGSRTFVEGHGPAWLHNHGTQEHVRWAQRTPTRLRHSLRWMSIDREQLLTERRTWSARPIDADSWALTCDFALTNSTGRALRIQSPAAVGRAGAGFGGFFWQAPAGLGECRVTAATGNGPEAVHGCRSPWLAVSAAADERSWWTLVFIAATPATRDDPWFLRTRDYLGVGSSLSWDSPLMLQPGATMARRIVIAVADGILSRDRAAALSAEFAT</sequence>
<evidence type="ECO:0000313" key="4">
    <source>
        <dbReference type="Proteomes" id="UP000631312"/>
    </source>
</evidence>
<dbReference type="Pfam" id="PF14100">
    <property type="entry name" value="DUF6807"/>
    <property type="match status" value="1"/>
</dbReference>
<reference evidence="1 4" key="2">
    <citation type="submission" date="2021-01" db="EMBL/GenBank/DDBJ databases">
        <title>Whole genome shotgun sequence of Actinoplanes lobatus NBRC 12513.</title>
        <authorList>
            <person name="Komaki H."/>
            <person name="Tamura T."/>
        </authorList>
    </citation>
    <scope>NUCLEOTIDE SEQUENCE [LARGE SCALE GENOMIC DNA]</scope>
    <source>
        <strain evidence="1 4">NBRC 12513</strain>
    </source>
</reference>
<dbReference type="EMBL" id="BOMP01000141">
    <property type="protein sequence ID" value="GIE44723.1"/>
    <property type="molecule type" value="Genomic_DNA"/>
</dbReference>
<reference evidence="2 3" key="1">
    <citation type="submission" date="2020-08" db="EMBL/GenBank/DDBJ databases">
        <title>Sequencing the genomes of 1000 actinobacteria strains.</title>
        <authorList>
            <person name="Klenk H.-P."/>
        </authorList>
    </citation>
    <scope>NUCLEOTIDE SEQUENCE [LARGE SCALE GENOMIC DNA]</scope>
    <source>
        <strain evidence="2 3">DSM 43150</strain>
    </source>
</reference>
<keyword evidence="4" id="KW-1185">Reference proteome</keyword>
<dbReference type="Proteomes" id="UP000590511">
    <property type="component" value="Unassembled WGS sequence"/>
</dbReference>
<gene>
    <name evidence="1" type="ORF">Alo02nite_76210</name>
    <name evidence="2" type="ORF">BJ964_006772</name>
</gene>
<name>A0A7W7MJR2_9ACTN</name>
<protein>
    <submittedName>
        <fullName evidence="1">Oxidoreductase</fullName>
    </submittedName>
</protein>
<accession>A0A7W7MJR2</accession>
<comment type="caution">
    <text evidence="2">The sequence shown here is derived from an EMBL/GenBank/DDBJ whole genome shotgun (WGS) entry which is preliminary data.</text>
</comment>
<evidence type="ECO:0000313" key="1">
    <source>
        <dbReference type="EMBL" id="GIE44723.1"/>
    </source>
</evidence>
<dbReference type="AlphaFoldDB" id="A0A7W7MJR2"/>
<proteinExistence type="predicted"/>
<dbReference type="InterPro" id="IPR029475">
    <property type="entry name" value="DUF6807"/>
</dbReference>
<dbReference type="RefSeq" id="WP_188124422.1">
    <property type="nucleotide sequence ID" value="NZ_BOMP01000141.1"/>
</dbReference>
<organism evidence="2 3">
    <name type="scientific">Actinoplanes lobatus</name>
    <dbReference type="NCBI Taxonomy" id="113568"/>
    <lineage>
        <taxon>Bacteria</taxon>
        <taxon>Bacillati</taxon>
        <taxon>Actinomycetota</taxon>
        <taxon>Actinomycetes</taxon>
        <taxon>Micromonosporales</taxon>
        <taxon>Micromonosporaceae</taxon>
        <taxon>Actinoplanes</taxon>
    </lineage>
</organism>
<dbReference type="Proteomes" id="UP000631312">
    <property type="component" value="Unassembled WGS sequence"/>
</dbReference>